<comment type="caution">
    <text evidence="7">The sequence shown here is derived from an EMBL/GenBank/DDBJ whole genome shotgun (WGS) entry which is preliminary data.</text>
</comment>
<feature type="domain" description="Chromatin assembly factor 1 subunit A dimerization" evidence="6">
    <location>
        <begin position="642"/>
        <end position="708"/>
    </location>
</feature>
<gene>
    <name evidence="7" type="ORF">DMC30DRAFT_447227</name>
</gene>
<evidence type="ECO:0000313" key="8">
    <source>
        <dbReference type="Proteomes" id="UP000311382"/>
    </source>
</evidence>
<dbReference type="Proteomes" id="UP000311382">
    <property type="component" value="Unassembled WGS sequence"/>
</dbReference>
<sequence length="991" mass="107517">MADSPQPSTPTQPALSSSRPASSTSTSTANTTAERAKPASPATKRDSTQDALPSVLTLSDSSSDNDADPDKDNCDTEMRDQHRDDSPSAAKRAKVNSQPGLKRKGNDAPSSAQPAAKKSKAASSSDDKNKGKSADKGADNKGKASAPLVELKGSKFELKQKPLKVNATMSYLRELTAFLAYAVKHLSSSADAKLDDWPEAHHPLISKLVHESPNQLDGVFRTVKRELAQAIAGHMSSLADSQDEGADELDEAQVSARIPTPPLKALIQSLATRTNYGVALKDVEDLPEGVKDVPPGLQIWCWEVRDEEHWPAEMRGKMERRRREREEAKTTALALFNALSASEQAAVLSGSATKSSKAKGKGKAAATAGADSDADAEGDGDGEGGSAGKKAKAKSKGKGKEQEKVKSGKEGDEAEDKPKNEKKKKEKKELTEEEKRDAEEKARVKAEKEAKKAEREREREEKRAKKAEEDAKKLERKAEKDRVKQEKEEEERRKVEAKKKQTNMFTSFFVKPTSSPAPEAAAPSNSPRPTTDKAKESDFDRVFHSFNVRDKVTVAPVNKFRRENGDKVDVQIDSVPSLTLKDSLASFLSTASPRRIPAYNPHPSPPVNVRQCVVAINDSALTSSDTTVYYKLLEDRSQVPVKLFKHYDDVRPGYVGTWTKTSHVVGPRTPFARETALLNYDVDSEDEWAEEDPDAEDVGSDGAQSDDEGGTATGAESEADSWLADDDDIEYEEGYDADGDVAMLAAEGRAVGADAEDDDDVIVVEGEKERRKRERDAKKKKAERERKKKERELRRGPMLPVAKGLCWQDDVDAVEDVLFKPMSIQFLNDASSGLNPFTWVSKPFATSAQPVAASSSSGVAASLKAKGKGKENIALGTDALVASSPAPNLKSNPSAPAVAGEGTVNTLKAKRAPPKQPFPSEHLERFVRHVHGSTKSRTVLVELFVDAMKDEGVSINKNTVDAKYRDLAVKKVKGVLKVADEVLAEVGIAHA</sequence>
<protein>
    <recommendedName>
        <fullName evidence="6">Chromatin assembly factor 1 subunit A dimerization domain-containing protein</fullName>
    </recommendedName>
</protein>
<keyword evidence="3" id="KW-0234">DNA repair</keyword>
<accession>A0A5C5FTL1</accession>
<feature type="compositionally biased region" description="Basic and acidic residues" evidence="5">
    <location>
        <begin position="125"/>
        <end position="142"/>
    </location>
</feature>
<feature type="region of interest" description="Disordered" evidence="5">
    <location>
        <begin position="349"/>
        <end position="535"/>
    </location>
</feature>
<keyword evidence="4" id="KW-0539">Nucleus</keyword>
<dbReference type="STRING" id="5288.A0A5C5FTL1"/>
<evidence type="ECO:0000256" key="3">
    <source>
        <dbReference type="ARBA" id="ARBA00023204"/>
    </source>
</evidence>
<reference evidence="7 8" key="1">
    <citation type="submission" date="2019-03" db="EMBL/GenBank/DDBJ databases">
        <title>Rhodosporidium diobovatum UCD-FST 08-225 genome sequencing, assembly, and annotation.</title>
        <authorList>
            <person name="Fakankun I.U."/>
            <person name="Fristensky B."/>
            <person name="Levin D.B."/>
        </authorList>
    </citation>
    <scope>NUCLEOTIDE SEQUENCE [LARGE SCALE GENOMIC DNA]</scope>
    <source>
        <strain evidence="7 8">UCD-FST 08-225</strain>
    </source>
</reference>
<dbReference type="GO" id="GO:0006334">
    <property type="term" value="P:nucleosome assembly"/>
    <property type="evidence" value="ECO:0007669"/>
    <property type="project" value="TreeGrafter"/>
</dbReference>
<evidence type="ECO:0000259" key="6">
    <source>
        <dbReference type="Pfam" id="PF12253"/>
    </source>
</evidence>
<proteinExistence type="predicted"/>
<dbReference type="InterPro" id="IPR022043">
    <property type="entry name" value="CAF1A_DD"/>
</dbReference>
<feature type="compositionally biased region" description="Basic and acidic residues" evidence="5">
    <location>
        <begin position="398"/>
        <end position="419"/>
    </location>
</feature>
<dbReference type="PANTHER" id="PTHR15272">
    <property type="entry name" value="CHROMATIN ASSEMBLY FACTOR 1 SUBUNIT A CAF-1 SUBUNIT A"/>
    <property type="match status" value="1"/>
</dbReference>
<dbReference type="AlphaFoldDB" id="A0A5C5FTL1"/>
<feature type="compositionally biased region" description="Acidic residues" evidence="5">
    <location>
        <begin position="372"/>
        <end position="382"/>
    </location>
</feature>
<feature type="compositionally biased region" description="Polar residues" evidence="5">
    <location>
        <begin position="1"/>
        <end position="13"/>
    </location>
</feature>
<evidence type="ECO:0000256" key="4">
    <source>
        <dbReference type="ARBA" id="ARBA00023242"/>
    </source>
</evidence>
<dbReference type="GO" id="GO:0033186">
    <property type="term" value="C:CAF-1 complex"/>
    <property type="evidence" value="ECO:0007669"/>
    <property type="project" value="TreeGrafter"/>
</dbReference>
<dbReference type="OrthoDB" id="440676at2759"/>
<evidence type="ECO:0000256" key="5">
    <source>
        <dbReference type="SAM" id="MobiDB-lite"/>
    </source>
</evidence>
<evidence type="ECO:0000256" key="1">
    <source>
        <dbReference type="ARBA" id="ARBA00004123"/>
    </source>
</evidence>
<keyword evidence="2" id="KW-0227">DNA damage</keyword>
<dbReference type="GO" id="GO:0005634">
    <property type="term" value="C:nucleus"/>
    <property type="evidence" value="ECO:0007669"/>
    <property type="project" value="UniProtKB-SubCell"/>
</dbReference>
<feature type="compositionally biased region" description="Low complexity" evidence="5">
    <location>
        <begin position="107"/>
        <end position="124"/>
    </location>
</feature>
<evidence type="ECO:0000256" key="2">
    <source>
        <dbReference type="ARBA" id="ARBA00022763"/>
    </source>
</evidence>
<dbReference type="GO" id="GO:0006281">
    <property type="term" value="P:DNA repair"/>
    <property type="evidence" value="ECO:0007669"/>
    <property type="project" value="UniProtKB-KW"/>
</dbReference>
<evidence type="ECO:0000313" key="7">
    <source>
        <dbReference type="EMBL" id="TNY20237.1"/>
    </source>
</evidence>
<feature type="compositionally biased region" description="Acidic residues" evidence="5">
    <location>
        <begin position="685"/>
        <end position="709"/>
    </location>
</feature>
<feature type="region of interest" description="Disordered" evidence="5">
    <location>
        <begin position="762"/>
        <end position="792"/>
    </location>
</feature>
<feature type="compositionally biased region" description="Low complexity" evidence="5">
    <location>
        <begin position="512"/>
        <end position="529"/>
    </location>
</feature>
<name>A0A5C5FTL1_9BASI</name>
<feature type="compositionally biased region" description="Low complexity" evidence="5">
    <location>
        <begin position="14"/>
        <end position="33"/>
    </location>
</feature>
<feature type="region of interest" description="Disordered" evidence="5">
    <location>
        <begin position="685"/>
        <end position="725"/>
    </location>
</feature>
<feature type="compositionally biased region" description="Basic and acidic residues" evidence="5">
    <location>
        <begin position="427"/>
        <end position="494"/>
    </location>
</feature>
<feature type="compositionally biased region" description="Basic and acidic residues" evidence="5">
    <location>
        <begin position="765"/>
        <end position="792"/>
    </location>
</feature>
<comment type="subcellular location">
    <subcellularLocation>
        <location evidence="1">Nucleus</location>
    </subcellularLocation>
</comment>
<dbReference type="EMBL" id="SOZI01000072">
    <property type="protein sequence ID" value="TNY20237.1"/>
    <property type="molecule type" value="Genomic_DNA"/>
</dbReference>
<organism evidence="7 8">
    <name type="scientific">Rhodotorula diobovata</name>
    <dbReference type="NCBI Taxonomy" id="5288"/>
    <lineage>
        <taxon>Eukaryota</taxon>
        <taxon>Fungi</taxon>
        <taxon>Dikarya</taxon>
        <taxon>Basidiomycota</taxon>
        <taxon>Pucciniomycotina</taxon>
        <taxon>Microbotryomycetes</taxon>
        <taxon>Sporidiobolales</taxon>
        <taxon>Sporidiobolaceae</taxon>
        <taxon>Rhodotorula</taxon>
    </lineage>
</organism>
<dbReference type="PANTHER" id="PTHR15272:SF0">
    <property type="entry name" value="CHROMATIN ASSEMBLY FACTOR 1 SUBUNIT A"/>
    <property type="match status" value="1"/>
</dbReference>
<keyword evidence="8" id="KW-1185">Reference proteome</keyword>
<dbReference type="Pfam" id="PF12253">
    <property type="entry name" value="CAF1A_dimeriz"/>
    <property type="match status" value="1"/>
</dbReference>
<feature type="region of interest" description="Disordered" evidence="5">
    <location>
        <begin position="1"/>
        <end position="147"/>
    </location>
</feature>
<feature type="compositionally biased region" description="Basic and acidic residues" evidence="5">
    <location>
        <begin position="68"/>
        <end position="86"/>
    </location>
</feature>